<sequence>MGEKNNKHHSQVYYDFVDKLVADGNPLITTIYNVSELLNIVEKNEWEIYKRLNPQLRIDKKEYRHIASERTNLQQIMKTTISNVKSICTIVDFNFSSERLDSYVDTFTKHRCDVFDYLILNYYVESSDINIISDDNDFVTYPGINLYTANRKSLEELTV</sequence>
<organism evidence="1 2">
    <name type="scientific">Lachnospira intestinalis</name>
    <dbReference type="NCBI Taxonomy" id="3133158"/>
    <lineage>
        <taxon>Bacteria</taxon>
        <taxon>Bacillati</taxon>
        <taxon>Bacillota</taxon>
        <taxon>Clostridia</taxon>
        <taxon>Lachnospirales</taxon>
        <taxon>Lachnospiraceae</taxon>
        <taxon>Lachnospira</taxon>
    </lineage>
</organism>
<protein>
    <recommendedName>
        <fullName evidence="3">PIN domain-containing protein</fullName>
    </recommendedName>
</protein>
<evidence type="ECO:0008006" key="3">
    <source>
        <dbReference type="Google" id="ProtNLM"/>
    </source>
</evidence>
<evidence type="ECO:0000313" key="1">
    <source>
        <dbReference type="EMBL" id="MEQ2554849.1"/>
    </source>
</evidence>
<keyword evidence="2" id="KW-1185">Reference proteome</keyword>
<dbReference type="SUPFAM" id="SSF88723">
    <property type="entry name" value="PIN domain-like"/>
    <property type="match status" value="1"/>
</dbReference>
<evidence type="ECO:0000313" key="2">
    <source>
        <dbReference type="Proteomes" id="UP001546774"/>
    </source>
</evidence>
<dbReference type="EMBL" id="JBBMFS010000005">
    <property type="protein sequence ID" value="MEQ2554849.1"/>
    <property type="molecule type" value="Genomic_DNA"/>
</dbReference>
<proteinExistence type="predicted"/>
<name>A0ABV1H566_9FIRM</name>
<gene>
    <name evidence="1" type="ORF">WMO37_07430</name>
</gene>
<reference evidence="1" key="1">
    <citation type="submission" date="2024-03" db="EMBL/GenBank/DDBJ databases">
        <title>Human intestinal bacterial collection.</title>
        <authorList>
            <person name="Pauvert C."/>
            <person name="Hitch T.C.A."/>
            <person name="Clavel T."/>
        </authorList>
    </citation>
    <scope>NUCLEOTIDE SEQUENCE [LARGE SCALE GENOMIC DNA]</scope>
    <source>
        <strain evidence="1">CLA-AA-H89B</strain>
    </source>
</reference>
<dbReference type="Proteomes" id="UP001546774">
    <property type="component" value="Unassembled WGS sequence"/>
</dbReference>
<comment type="caution">
    <text evidence="1">The sequence shown here is derived from an EMBL/GenBank/DDBJ whole genome shotgun (WGS) entry which is preliminary data.</text>
</comment>
<accession>A0ABV1H566</accession>
<dbReference type="InterPro" id="IPR029060">
    <property type="entry name" value="PIN-like_dom_sf"/>
</dbReference>